<dbReference type="Proteomes" id="UP000190657">
    <property type="component" value="Unassembled WGS sequence"/>
</dbReference>
<protein>
    <submittedName>
        <fullName evidence="6">DNA recombination protein RmuC</fullName>
    </submittedName>
</protein>
<name>A0A1T4LGX1_9FIRM</name>
<keyword evidence="4" id="KW-0233">DNA recombination</keyword>
<sequence>MITYILLGICIVLLIAVIAILLTQGKKDDSAKIEELQRQLLDAVNKNNNSARIEELSRQMNDLVNKNYEQQVKVIEALNNNYNNQTKLIQSSIASMQESNEKKLEQMRATVDEKLTSTLNKRIDSSFEQVSKQLTSVYKSLGEMKDLSVGVSGLNRILTNVKTRGTWAELQLGNILEQIIPNMYETNVRTNPKYNGQVEFAVKIPNAENDEVCWLPIDSKFPMEDYIRLSESAEMGDVEAVERAQKALEARVRDEAKAIKNYISEPQTTPFAIMYLATEGLYAEIMNSKTGLPEKLQNMGILVAGPSTITALLNSLSLGFSSIAINKRANEVWKVLGNAKKQYDMFGTLLEKAKKKIDEAGRTIEDANHRNDIIQKNLKSVNTLDTDPTDIELLD</sequence>
<gene>
    <name evidence="6" type="ORF">SAMN02745114_00888</name>
</gene>
<feature type="coiled-coil region" evidence="5">
    <location>
        <begin position="350"/>
        <end position="377"/>
    </location>
</feature>
<keyword evidence="7" id="KW-1185">Reference proteome</keyword>
<evidence type="ECO:0000313" key="6">
    <source>
        <dbReference type="EMBL" id="SJZ54032.1"/>
    </source>
</evidence>
<proteinExistence type="inferred from homology"/>
<evidence type="ECO:0000256" key="4">
    <source>
        <dbReference type="ARBA" id="ARBA00023172"/>
    </source>
</evidence>
<dbReference type="InterPro" id="IPR003798">
    <property type="entry name" value="DNA_recombination_RmuC"/>
</dbReference>
<comment type="function">
    <text evidence="1">Involved in DNA recombination.</text>
</comment>
<evidence type="ECO:0000256" key="5">
    <source>
        <dbReference type="SAM" id="Coils"/>
    </source>
</evidence>
<dbReference type="PANTHER" id="PTHR30563">
    <property type="entry name" value="DNA RECOMBINATION PROTEIN RMUC"/>
    <property type="match status" value="1"/>
</dbReference>
<dbReference type="AlphaFoldDB" id="A0A1T4LGX1"/>
<organism evidence="6 7">
    <name type="scientific">Eubacterium coprostanoligenes</name>
    <dbReference type="NCBI Taxonomy" id="290054"/>
    <lineage>
        <taxon>Bacteria</taxon>
        <taxon>Bacillati</taxon>
        <taxon>Bacillota</taxon>
        <taxon>Clostridia</taxon>
        <taxon>Eubacteriales</taxon>
        <taxon>Eubacteriaceae</taxon>
        <taxon>Eubacterium</taxon>
    </lineage>
</organism>
<evidence type="ECO:0000313" key="7">
    <source>
        <dbReference type="Proteomes" id="UP000190657"/>
    </source>
</evidence>
<evidence type="ECO:0000256" key="1">
    <source>
        <dbReference type="ARBA" id="ARBA00003416"/>
    </source>
</evidence>
<dbReference type="OrthoDB" id="370725at2"/>
<comment type="similarity">
    <text evidence="2">Belongs to the RmuC family.</text>
</comment>
<evidence type="ECO:0000256" key="2">
    <source>
        <dbReference type="ARBA" id="ARBA00009840"/>
    </source>
</evidence>
<dbReference type="GO" id="GO:0006310">
    <property type="term" value="P:DNA recombination"/>
    <property type="evidence" value="ECO:0007669"/>
    <property type="project" value="UniProtKB-KW"/>
</dbReference>
<accession>A0A1T4LGX1</accession>
<keyword evidence="3 5" id="KW-0175">Coiled coil</keyword>
<dbReference type="EMBL" id="FUWW01000008">
    <property type="protein sequence ID" value="SJZ54032.1"/>
    <property type="molecule type" value="Genomic_DNA"/>
</dbReference>
<feature type="coiled-coil region" evidence="5">
    <location>
        <begin position="26"/>
        <end position="85"/>
    </location>
</feature>
<evidence type="ECO:0000256" key="3">
    <source>
        <dbReference type="ARBA" id="ARBA00023054"/>
    </source>
</evidence>
<dbReference type="Pfam" id="PF02646">
    <property type="entry name" value="RmuC"/>
    <property type="match status" value="1"/>
</dbReference>
<dbReference type="PANTHER" id="PTHR30563:SF0">
    <property type="entry name" value="DNA RECOMBINATION PROTEIN RMUC"/>
    <property type="match status" value="1"/>
</dbReference>
<dbReference type="RefSeq" id="WP_078768380.1">
    <property type="nucleotide sequence ID" value="NZ_FUWW01000008.1"/>
</dbReference>
<reference evidence="6 7" key="1">
    <citation type="submission" date="2017-02" db="EMBL/GenBank/DDBJ databases">
        <authorList>
            <person name="Peterson S.W."/>
        </authorList>
    </citation>
    <scope>NUCLEOTIDE SEQUENCE [LARGE SCALE GENOMIC DNA]</scope>
    <source>
        <strain evidence="6 7">ATCC 51222</strain>
    </source>
</reference>
<dbReference type="STRING" id="290054.SAMN02745114_00888"/>